<proteinExistence type="predicted"/>
<dbReference type="Gene3D" id="3.40.47.10">
    <property type="match status" value="1"/>
</dbReference>
<accession>A0A372FSP1</accession>
<dbReference type="GO" id="GO:0016746">
    <property type="term" value="F:acyltransferase activity"/>
    <property type="evidence" value="ECO:0007669"/>
    <property type="project" value="InterPro"/>
</dbReference>
<evidence type="ECO:0000313" key="3">
    <source>
        <dbReference type="Proteomes" id="UP000262621"/>
    </source>
</evidence>
<dbReference type="Pfam" id="PF00109">
    <property type="entry name" value="ketoacyl-synt"/>
    <property type="match status" value="1"/>
</dbReference>
<organism evidence="2 3">
    <name type="scientific">Micromonospora craniellae</name>
    <dbReference type="NCBI Taxonomy" id="2294034"/>
    <lineage>
        <taxon>Bacteria</taxon>
        <taxon>Bacillati</taxon>
        <taxon>Actinomycetota</taxon>
        <taxon>Actinomycetes</taxon>
        <taxon>Micromonosporales</taxon>
        <taxon>Micromonosporaceae</taxon>
        <taxon>Micromonospora</taxon>
    </lineage>
</organism>
<sequence>MTNEIHCARASVAATFDLHQVADLTGTPAPPGNLPALVRRYRSSRSAVVVLALQSWLQRAGADLPAPEHRGIALGTETGSGPDIDEFLAESIRRGDHLVNPALFPMTVHNAAAGNAAIAAQCRGPSVVVSAGVESAWSALDAARALLVDGSADIVFVGGFESQRLSDGATGTVAALIALSTDPAALGRDHLGPLTAQLHRAGVRPEAAAHPGPSETPRAGDAAGASVAALVRFANTFARQPGAATEPDGVAAAAVAR</sequence>
<dbReference type="Proteomes" id="UP000262621">
    <property type="component" value="Unassembled WGS sequence"/>
</dbReference>
<dbReference type="RefSeq" id="WP_117230617.1">
    <property type="nucleotide sequence ID" value="NZ_CP061725.1"/>
</dbReference>
<feature type="domain" description="Beta-ketoacyl synthase-like N-terminal" evidence="1">
    <location>
        <begin position="54"/>
        <end position="182"/>
    </location>
</feature>
<evidence type="ECO:0000259" key="1">
    <source>
        <dbReference type="Pfam" id="PF00109"/>
    </source>
</evidence>
<protein>
    <recommendedName>
        <fullName evidence="1">Beta-ketoacyl synthase-like N-terminal domain-containing protein</fullName>
    </recommendedName>
</protein>
<dbReference type="SUPFAM" id="SSF53901">
    <property type="entry name" value="Thiolase-like"/>
    <property type="match status" value="1"/>
</dbReference>
<dbReference type="InterPro" id="IPR016039">
    <property type="entry name" value="Thiolase-like"/>
</dbReference>
<name>A0A372FSP1_9ACTN</name>
<reference evidence="2 3" key="1">
    <citation type="submission" date="2018-08" db="EMBL/GenBank/DDBJ databases">
        <title>Verrucosispora craniellae sp. nov., isolated from a marine sponge in the South China Sea.</title>
        <authorList>
            <person name="Li L."/>
            <person name="Lin H.W."/>
        </authorList>
    </citation>
    <scope>NUCLEOTIDE SEQUENCE [LARGE SCALE GENOMIC DNA]</scope>
    <source>
        <strain evidence="2 3">LHW63014</strain>
    </source>
</reference>
<comment type="caution">
    <text evidence="2">The sequence shown here is derived from an EMBL/GenBank/DDBJ whole genome shotgun (WGS) entry which is preliminary data.</text>
</comment>
<dbReference type="InterPro" id="IPR014030">
    <property type="entry name" value="Ketoacyl_synth_N"/>
</dbReference>
<dbReference type="EMBL" id="QVFU01000045">
    <property type="protein sequence ID" value="RFS43771.1"/>
    <property type="molecule type" value="Genomic_DNA"/>
</dbReference>
<dbReference type="OrthoDB" id="7061549at2"/>
<evidence type="ECO:0000313" key="2">
    <source>
        <dbReference type="EMBL" id="RFS43771.1"/>
    </source>
</evidence>
<dbReference type="AlphaFoldDB" id="A0A372FSP1"/>
<gene>
    <name evidence="2" type="ORF">D0Q02_25895</name>
</gene>
<keyword evidence="3" id="KW-1185">Reference proteome</keyword>